<dbReference type="CDD" id="cd06225">
    <property type="entry name" value="HAMP"/>
    <property type="match status" value="1"/>
</dbReference>
<evidence type="ECO:0000313" key="7">
    <source>
        <dbReference type="Proteomes" id="UP000032503"/>
    </source>
</evidence>
<evidence type="ECO:0000313" key="6">
    <source>
        <dbReference type="EMBL" id="KJC64178.1"/>
    </source>
</evidence>
<dbReference type="SMART" id="SM00304">
    <property type="entry name" value="HAMP"/>
    <property type="match status" value="1"/>
</dbReference>
<dbReference type="SUPFAM" id="SSF55073">
    <property type="entry name" value="Nucleotide cyclase"/>
    <property type="match status" value="1"/>
</dbReference>
<dbReference type="SUPFAM" id="SSF158472">
    <property type="entry name" value="HAMP domain-like"/>
    <property type="match status" value="1"/>
</dbReference>
<keyword evidence="3" id="KW-0472">Membrane</keyword>
<dbReference type="Gene3D" id="3.30.450.20">
    <property type="entry name" value="PAS domain"/>
    <property type="match status" value="1"/>
</dbReference>
<dbReference type="CDD" id="cd07302">
    <property type="entry name" value="CHD"/>
    <property type="match status" value="1"/>
</dbReference>
<dbReference type="PROSITE" id="PS50885">
    <property type="entry name" value="HAMP"/>
    <property type="match status" value="1"/>
</dbReference>
<name>A0ABR5CEV5_9MICO</name>
<dbReference type="RefSeq" id="WP_044441901.1">
    <property type="nucleotide sequence ID" value="NZ_JYFC01000004.1"/>
</dbReference>
<dbReference type="Gene3D" id="1.10.8.500">
    <property type="entry name" value="HAMP domain in histidine kinase"/>
    <property type="match status" value="1"/>
</dbReference>
<evidence type="ECO:0000259" key="4">
    <source>
        <dbReference type="PROSITE" id="PS50125"/>
    </source>
</evidence>
<dbReference type="Pfam" id="PF00211">
    <property type="entry name" value="Guanylate_cyc"/>
    <property type="match status" value="1"/>
</dbReference>
<proteinExistence type="predicted"/>
<dbReference type="SMART" id="SM00044">
    <property type="entry name" value="CYCc"/>
    <property type="match status" value="1"/>
</dbReference>
<evidence type="ECO:0000259" key="5">
    <source>
        <dbReference type="PROSITE" id="PS50885"/>
    </source>
</evidence>
<dbReference type="InterPro" id="IPR001054">
    <property type="entry name" value="A/G_cyclase"/>
</dbReference>
<dbReference type="CDD" id="cd18774">
    <property type="entry name" value="PDC2_HK_sensor"/>
    <property type="match status" value="1"/>
</dbReference>
<dbReference type="EMBL" id="JYFC01000004">
    <property type="protein sequence ID" value="KJC64178.1"/>
    <property type="molecule type" value="Genomic_DNA"/>
</dbReference>
<dbReference type="PANTHER" id="PTHR45655">
    <property type="entry name" value="GUANYLATE CYCLASE SOLUBLE SUBUNIT BETA-2"/>
    <property type="match status" value="1"/>
</dbReference>
<accession>A0ABR5CEV5</accession>
<protein>
    <submittedName>
        <fullName evidence="6">Cyclase</fullName>
    </submittedName>
</protein>
<dbReference type="PROSITE" id="PS50125">
    <property type="entry name" value="GUANYLATE_CYCLASE_2"/>
    <property type="match status" value="1"/>
</dbReference>
<organism evidence="6 7">
    <name type="scientific">Agreia bicolorata</name>
    <dbReference type="NCBI Taxonomy" id="110935"/>
    <lineage>
        <taxon>Bacteria</taxon>
        <taxon>Bacillati</taxon>
        <taxon>Actinomycetota</taxon>
        <taxon>Actinomycetes</taxon>
        <taxon>Micrococcales</taxon>
        <taxon>Microbacteriaceae</taxon>
        <taxon>Agreia</taxon>
    </lineage>
</organism>
<dbReference type="Pfam" id="PF00672">
    <property type="entry name" value="HAMP"/>
    <property type="match status" value="1"/>
</dbReference>
<evidence type="ECO:0000256" key="2">
    <source>
        <dbReference type="ARBA" id="ARBA00022989"/>
    </source>
</evidence>
<reference evidence="6 7" key="1">
    <citation type="journal article" date="2001" name="Int. J. Syst. Evol. Microbiol.">
        <title>Agreia bicolorata gen. nov., sp. nov., to accommodate actinobacteria isolated from narrow reed grass infected by the nematode Heteroanguina graminophila.</title>
        <authorList>
            <person name="Evtushenko L.I."/>
            <person name="Dorofeeva L.V."/>
            <person name="Dobrovolskaya T.G."/>
            <person name="Streshinskaya G.M."/>
            <person name="Subbotin S.A."/>
            <person name="Tiedje J.M."/>
        </authorList>
    </citation>
    <scope>NUCLEOTIDE SEQUENCE [LARGE SCALE GENOMIC DNA]</scope>
    <source>
        <strain evidence="6 7">VKM Ac-1804</strain>
    </source>
</reference>
<feature type="domain" description="HAMP" evidence="5">
    <location>
        <begin position="422"/>
        <end position="474"/>
    </location>
</feature>
<dbReference type="Gene3D" id="3.30.70.1230">
    <property type="entry name" value="Nucleotide cyclase"/>
    <property type="match status" value="1"/>
</dbReference>
<feature type="domain" description="Guanylate cyclase" evidence="4">
    <location>
        <begin position="514"/>
        <end position="641"/>
    </location>
</feature>
<dbReference type="PANTHER" id="PTHR45655:SF13">
    <property type="entry name" value="SOLUBLE GUANYLATE CYCLASE GCY-32-RELATED"/>
    <property type="match status" value="1"/>
</dbReference>
<sequence>MLLGVSIGSTLVVGYIGYTSGTDGLRQAEFDRMTNLREAKSDAVESLFSNIRSGLTLDSIGATGNQAAVEFSDAFAQLQSQPIDPAQTAAVDAYYDNTFIPLLNERSGSTSVSDVFVPQTSAETYLQNHYTVPSSGDFDAAALVDNAGDGSAWSAVNEKYNPYFREMAKLNQYEDALILDTKGNIVYSVYKGVDLGSNVNTGPYKGSNLASAYTAALNSNVVDFVQITDFERYQPSLAVPTAWGVSPIGQNGDVVGVLAVQLPIASINAVMTGDEQWKRDGLGDTGEAYIVGSDDTMRSVSRLLIDDPEQYRERAISGGLAPDVAQRAVDVKGTVALQTVDTAPVREAQQGKTGVMVAQSYLGRETLAAYGPLDIPGQQWVIVASITSAEAFAPVADFTRNLVLSIAVLLVLVSLLSLLLAQVFARPVRRLVGAVRQVAGGDLGVEVTTNTRDEFGDLALAFNDMSRSLQVKQALIDEQQAENDKILHTLMPESVARRYRDGDETIAEDHQDVSVLFADLVGFDDFAAGLGAEKELALLNDLVRQFDETAQEKGVEKVRTLREGYLASCGLIVPRVDSARRTVDFALEMIRIVERFNAQHEANLSLRVGIDTGTVTSGLVGRSSIAYDMWGDAVNIANRVQALAGKPGVFISQRVRGKLGELPNLTEVGTIETKAGQQSVWQISTQRG</sequence>
<evidence type="ECO:0000256" key="1">
    <source>
        <dbReference type="ARBA" id="ARBA00022692"/>
    </source>
</evidence>
<dbReference type="Proteomes" id="UP000032503">
    <property type="component" value="Unassembled WGS sequence"/>
</dbReference>
<keyword evidence="1 3" id="KW-0812">Transmembrane</keyword>
<dbReference type="InterPro" id="IPR003660">
    <property type="entry name" value="HAMP_dom"/>
</dbReference>
<comment type="caution">
    <text evidence="6">The sequence shown here is derived from an EMBL/GenBank/DDBJ whole genome shotgun (WGS) entry which is preliminary data.</text>
</comment>
<evidence type="ECO:0000256" key="3">
    <source>
        <dbReference type="SAM" id="Phobius"/>
    </source>
</evidence>
<dbReference type="InterPro" id="IPR029787">
    <property type="entry name" value="Nucleotide_cyclase"/>
</dbReference>
<keyword evidence="7" id="KW-1185">Reference proteome</keyword>
<feature type="transmembrane region" description="Helical" evidence="3">
    <location>
        <begin position="402"/>
        <end position="421"/>
    </location>
</feature>
<keyword evidence="2 3" id="KW-1133">Transmembrane helix</keyword>
<gene>
    <name evidence="6" type="ORF">TZ00_10340</name>
</gene>